<accession>A0A4D7JQQ0</accession>
<proteinExistence type="predicted"/>
<dbReference type="EMBL" id="CP028923">
    <property type="protein sequence ID" value="QCK15102.1"/>
    <property type="molecule type" value="Genomic_DNA"/>
</dbReference>
<sequence length="67" mass="7468">MQILDELECSYDKDASGMFVWAKVPPAFKNGEAFSDHILDSTGIFITRDLSSENKEITTLGYLSALH</sequence>
<reference evidence="1 2" key="1">
    <citation type="submission" date="2018-04" db="EMBL/GenBank/DDBJ databases">
        <title>Complete genome uncultured novel isolate.</title>
        <authorList>
            <person name="Merlino G."/>
        </authorList>
    </citation>
    <scope>NUCLEOTIDE SEQUENCE [LARGE SCALE GENOMIC DNA]</scope>
    <source>
        <strain evidence="2">R1DC9</strain>
    </source>
</reference>
<name>A0A4D7JQQ0_9BACT</name>
<organism evidence="1 2">
    <name type="scientific">Mangrovivirga cuniculi</name>
    <dbReference type="NCBI Taxonomy" id="2715131"/>
    <lineage>
        <taxon>Bacteria</taxon>
        <taxon>Pseudomonadati</taxon>
        <taxon>Bacteroidota</taxon>
        <taxon>Cytophagia</taxon>
        <taxon>Cytophagales</taxon>
        <taxon>Mangrovivirgaceae</taxon>
        <taxon>Mangrovivirga</taxon>
    </lineage>
</organism>
<dbReference type="Proteomes" id="UP000298616">
    <property type="component" value="Chromosome"/>
</dbReference>
<protein>
    <submittedName>
        <fullName evidence="1">Uncharacterized protein</fullName>
    </submittedName>
</protein>
<keyword evidence="2" id="KW-1185">Reference proteome</keyword>
<evidence type="ECO:0000313" key="1">
    <source>
        <dbReference type="EMBL" id="QCK15102.1"/>
    </source>
</evidence>
<evidence type="ECO:0000313" key="2">
    <source>
        <dbReference type="Proteomes" id="UP000298616"/>
    </source>
</evidence>
<dbReference type="AlphaFoldDB" id="A0A4D7JQQ0"/>
<gene>
    <name evidence="1" type="ORF">DCC35_10250</name>
</gene>
<dbReference type="RefSeq" id="WP_217495943.1">
    <property type="nucleotide sequence ID" value="NZ_CP028923.1"/>
</dbReference>
<dbReference type="KEGG" id="fpf:DCC35_10250"/>